<dbReference type="EMBL" id="HE804045">
    <property type="protein sequence ID" value="CCH32971.1"/>
    <property type="molecule type" value="Genomic_DNA"/>
</dbReference>
<evidence type="ECO:0000256" key="1">
    <source>
        <dbReference type="SAM" id="MobiDB-lite"/>
    </source>
</evidence>
<evidence type="ECO:0000313" key="2">
    <source>
        <dbReference type="EMBL" id="CCH32971.1"/>
    </source>
</evidence>
<feature type="region of interest" description="Disordered" evidence="1">
    <location>
        <begin position="1"/>
        <end position="22"/>
    </location>
</feature>
<accession>K0K3S6</accession>
<dbReference type="HOGENOM" id="CLU_2384390_0_0_11"/>
<proteinExistence type="predicted"/>
<dbReference type="KEGG" id="sesp:BN6_57130"/>
<protein>
    <submittedName>
        <fullName evidence="2">Uncharacterized protein</fullName>
    </submittedName>
</protein>
<evidence type="ECO:0000313" key="3">
    <source>
        <dbReference type="Proteomes" id="UP000006281"/>
    </source>
</evidence>
<dbReference type="Proteomes" id="UP000006281">
    <property type="component" value="Chromosome"/>
</dbReference>
<keyword evidence="3" id="KW-1185">Reference proteome</keyword>
<name>K0K3S6_SACES</name>
<gene>
    <name evidence="2" type="ordered locus">BN6_57130</name>
</gene>
<dbReference type="AlphaFoldDB" id="K0K3S6"/>
<sequence length="94" mass="10667">MSQRWRPAHRNAQLRTPPRLTARNRQFVAMRRGERGAGYRCRSSVFVARSVQPGTRLHVNTTLGLVPNYGNVVENGPRRAIPVSVNGRLANWFT</sequence>
<organism evidence="2 3">
    <name type="scientific">Saccharothrix espanaensis (strain ATCC 51144 / DSM 44229 / JCM 9112 / NBRC 15066 / NRRL 15764)</name>
    <dbReference type="NCBI Taxonomy" id="1179773"/>
    <lineage>
        <taxon>Bacteria</taxon>
        <taxon>Bacillati</taxon>
        <taxon>Actinomycetota</taxon>
        <taxon>Actinomycetes</taxon>
        <taxon>Pseudonocardiales</taxon>
        <taxon>Pseudonocardiaceae</taxon>
        <taxon>Saccharothrix</taxon>
    </lineage>
</organism>
<reference evidence="2 3" key="1">
    <citation type="journal article" date="2012" name="BMC Genomics">
        <title>Complete genome sequence of Saccharothrix espanaensis DSM 44229T and comparison to the other completely sequenced Pseudonocardiaceae.</title>
        <authorList>
            <person name="Strobel T."/>
            <person name="Al-Dilaimi A."/>
            <person name="Blom J."/>
            <person name="Gessner A."/>
            <person name="Kalinowski J."/>
            <person name="Luzhetska M."/>
            <person name="Puhler A."/>
            <person name="Szczepanowski R."/>
            <person name="Bechthold A."/>
            <person name="Ruckert C."/>
        </authorList>
    </citation>
    <scope>NUCLEOTIDE SEQUENCE [LARGE SCALE GENOMIC DNA]</scope>
    <source>
        <strain evidence="3">ATCC 51144 / DSM 44229 / JCM 9112 / NBRC 15066 / NRRL 15764</strain>
    </source>
</reference>